<sequence length="589" mass="62165">MARLIDTSLRLLAQEPLAGRMPPGRVLEVAEILDRAGFHALEVTGGGVFRAAVARGVESPWERIRAYRQRVTRTPLAMALRGNFLVGSRPVGDDLVRRFILCAADSGIDIFRLHDPLNDADDLQVAADAVRAAGARLYAGLVYAQAPGGDEFLVERARRLGAMGADRVMLHDPAGQLDPARAGDLVGRLGEAAGVPVGLYAQGPGGAALAEAVEAARAGADPIATATFPVAVSAHRAPGELLAQALAGMDLDAGVDQAVLWEAAEAVDRILGTEGSIPPPSSHASLLGSLNRVNVSLIVGVERRLEALDAADRLGDVLDELHRVRAEVGSPPTASPVGTILVRQSVEHTLSGRRWQTMGEEMRQLVLGEWGQTPGPIDAQVAAVARALDAPEVEIPDLDDARAEAGRLATSEEELCLVALFGDQVRPLLEHVRGRDRVSAAAPGAEPGEADRIRELIALLEASEVGELTIENGGTRITVRKQDERVPVAVPVPVAGAATAPGPAPLAPVEERVTIDSPMVGMFFRSASPGDPPFVSEGDRVEIGQTLCLLEAMKLFNELKADRAGVVRRILVENGAPVEFGQPLFELEP</sequence>
<dbReference type="CDD" id="cd06850">
    <property type="entry name" value="biotinyl_domain"/>
    <property type="match status" value="1"/>
</dbReference>
<comment type="pathway">
    <text evidence="1">Lipid metabolism; fatty acid biosynthesis.</text>
</comment>
<keyword evidence="4" id="KW-0443">Lipid metabolism</keyword>
<dbReference type="Gene3D" id="2.40.50.100">
    <property type="match status" value="1"/>
</dbReference>
<evidence type="ECO:0000256" key="3">
    <source>
        <dbReference type="ARBA" id="ARBA00022832"/>
    </source>
</evidence>
<organism evidence="9">
    <name type="scientific">uncultured Thermoleophilia bacterium</name>
    <dbReference type="NCBI Taxonomy" id="1497501"/>
    <lineage>
        <taxon>Bacteria</taxon>
        <taxon>Bacillati</taxon>
        <taxon>Actinomycetota</taxon>
        <taxon>Thermoleophilia</taxon>
        <taxon>environmental samples</taxon>
    </lineage>
</organism>
<dbReference type="NCBIfam" id="TIGR00531">
    <property type="entry name" value="BCCP"/>
    <property type="match status" value="1"/>
</dbReference>
<dbReference type="Gene3D" id="3.20.20.70">
    <property type="entry name" value="Aldolase class I"/>
    <property type="match status" value="1"/>
</dbReference>
<dbReference type="InterPro" id="IPR011053">
    <property type="entry name" value="Single_hybrid_motif"/>
</dbReference>
<dbReference type="InterPro" id="IPR001249">
    <property type="entry name" value="AcCoA_biotinCC"/>
</dbReference>
<dbReference type="Pfam" id="PF00364">
    <property type="entry name" value="Biotin_lipoyl"/>
    <property type="match status" value="1"/>
</dbReference>
<gene>
    <name evidence="9" type="ORF">AVDCRST_MAG79-1798</name>
</gene>
<dbReference type="EMBL" id="CADCWC010000270">
    <property type="protein sequence ID" value="CAA9540312.1"/>
    <property type="molecule type" value="Genomic_DNA"/>
</dbReference>
<name>A0A6J4U595_9ACTN</name>
<dbReference type="GO" id="GO:0006094">
    <property type="term" value="P:gluconeogenesis"/>
    <property type="evidence" value="ECO:0007669"/>
    <property type="project" value="TreeGrafter"/>
</dbReference>
<evidence type="ECO:0000259" key="8">
    <source>
        <dbReference type="PROSITE" id="PS50991"/>
    </source>
</evidence>
<keyword evidence="3" id="KW-0276">Fatty acid metabolism</keyword>
<dbReference type="PROSITE" id="PS00188">
    <property type="entry name" value="BIOTIN"/>
    <property type="match status" value="1"/>
</dbReference>
<keyword evidence="6" id="KW-0092">Biotin</keyword>
<evidence type="ECO:0000256" key="2">
    <source>
        <dbReference type="ARBA" id="ARBA00022516"/>
    </source>
</evidence>
<dbReference type="SUPFAM" id="SSF51569">
    <property type="entry name" value="Aldolase"/>
    <property type="match status" value="1"/>
</dbReference>
<dbReference type="SUPFAM" id="SSF51230">
    <property type="entry name" value="Single hybrid motif"/>
    <property type="match status" value="1"/>
</dbReference>
<dbReference type="GO" id="GO:0006633">
    <property type="term" value="P:fatty acid biosynthetic process"/>
    <property type="evidence" value="ECO:0007669"/>
    <property type="project" value="UniProtKB-UniPathway"/>
</dbReference>
<keyword evidence="2" id="KW-0444">Lipid biosynthesis</keyword>
<dbReference type="AlphaFoldDB" id="A0A6J4U595"/>
<dbReference type="InterPro" id="IPR000891">
    <property type="entry name" value="PYR_CT"/>
</dbReference>
<evidence type="ECO:0000313" key="9">
    <source>
        <dbReference type="EMBL" id="CAA9540312.1"/>
    </source>
</evidence>
<dbReference type="GO" id="GO:0009317">
    <property type="term" value="C:acetyl-CoA carboxylase complex"/>
    <property type="evidence" value="ECO:0007669"/>
    <property type="project" value="InterPro"/>
</dbReference>
<feature type="domain" description="Pyruvate carboxyltransferase" evidence="8">
    <location>
        <begin position="2"/>
        <end position="261"/>
    </location>
</feature>
<feature type="domain" description="Lipoyl-binding" evidence="7">
    <location>
        <begin position="512"/>
        <end position="588"/>
    </location>
</feature>
<evidence type="ECO:0000259" key="7">
    <source>
        <dbReference type="PROSITE" id="PS50968"/>
    </source>
</evidence>
<dbReference type="InterPro" id="IPR000089">
    <property type="entry name" value="Biotin_lipoyl"/>
</dbReference>
<dbReference type="InterPro" id="IPR055268">
    <property type="entry name" value="PCB-like"/>
</dbReference>
<dbReference type="Pfam" id="PF02436">
    <property type="entry name" value="PYC_OADA"/>
    <property type="match status" value="1"/>
</dbReference>
<dbReference type="UniPathway" id="UPA00094"/>
<keyword evidence="5" id="KW-0275">Fatty acid biosynthesis</keyword>
<reference evidence="9" key="1">
    <citation type="submission" date="2020-02" db="EMBL/GenBank/DDBJ databases">
        <authorList>
            <person name="Meier V. D."/>
        </authorList>
    </citation>
    <scope>NUCLEOTIDE SEQUENCE</scope>
    <source>
        <strain evidence="9">AVDCRST_MAG79</strain>
    </source>
</reference>
<dbReference type="PANTHER" id="PTHR43778">
    <property type="entry name" value="PYRUVATE CARBOXYLASE"/>
    <property type="match status" value="1"/>
</dbReference>
<evidence type="ECO:0000256" key="4">
    <source>
        <dbReference type="ARBA" id="ARBA00023098"/>
    </source>
</evidence>
<dbReference type="PROSITE" id="PS50968">
    <property type="entry name" value="BIOTINYL_LIPOYL"/>
    <property type="match status" value="1"/>
</dbReference>
<dbReference type="InterPro" id="IPR003379">
    <property type="entry name" value="Carboxylase_cons_dom"/>
</dbReference>
<evidence type="ECO:0000256" key="6">
    <source>
        <dbReference type="ARBA" id="ARBA00023267"/>
    </source>
</evidence>
<dbReference type="PANTHER" id="PTHR43778:SF2">
    <property type="entry name" value="PYRUVATE CARBOXYLASE, MITOCHONDRIAL"/>
    <property type="match status" value="1"/>
</dbReference>
<dbReference type="InterPro" id="IPR001882">
    <property type="entry name" value="Biotin_BS"/>
</dbReference>
<evidence type="ECO:0000256" key="5">
    <source>
        <dbReference type="ARBA" id="ARBA00023160"/>
    </source>
</evidence>
<dbReference type="SUPFAM" id="SSF89000">
    <property type="entry name" value="post-HMGL domain-like"/>
    <property type="match status" value="1"/>
</dbReference>
<dbReference type="GO" id="GO:0003989">
    <property type="term" value="F:acetyl-CoA carboxylase activity"/>
    <property type="evidence" value="ECO:0007669"/>
    <property type="project" value="InterPro"/>
</dbReference>
<accession>A0A6J4U595</accession>
<dbReference type="PROSITE" id="PS50991">
    <property type="entry name" value="PYR_CT"/>
    <property type="match status" value="1"/>
</dbReference>
<dbReference type="PRINTS" id="PR01071">
    <property type="entry name" value="ACOABIOTINCC"/>
</dbReference>
<dbReference type="GO" id="GO:0004736">
    <property type="term" value="F:pyruvate carboxylase activity"/>
    <property type="evidence" value="ECO:0007669"/>
    <property type="project" value="UniProtKB-ARBA"/>
</dbReference>
<proteinExistence type="predicted"/>
<evidence type="ECO:0000256" key="1">
    <source>
        <dbReference type="ARBA" id="ARBA00005194"/>
    </source>
</evidence>
<dbReference type="InterPro" id="IPR013785">
    <property type="entry name" value="Aldolase_TIM"/>
</dbReference>
<protein>
    <submittedName>
        <fullName evidence="9">Biotin carboxyl carrier protein of acetyl-CoA carboxylase</fullName>
    </submittedName>
</protein>